<accession>A0AAE3MBT2</accession>
<dbReference type="NCBIfam" id="TIGR01909">
    <property type="entry name" value="C_GCAxxG_C_C"/>
    <property type="match status" value="1"/>
</dbReference>
<reference evidence="1" key="1">
    <citation type="submission" date="2022-10" db="EMBL/GenBank/DDBJ databases">
        <authorList>
            <person name="Yu W.X."/>
        </authorList>
    </citation>
    <scope>NUCLEOTIDE SEQUENCE</scope>
    <source>
        <strain evidence="1">D04</strain>
    </source>
</reference>
<dbReference type="Pfam" id="PF09719">
    <property type="entry name" value="C_GCAxxG_C_C"/>
    <property type="match status" value="1"/>
</dbReference>
<keyword evidence="2" id="KW-1185">Reference proteome</keyword>
<evidence type="ECO:0000313" key="1">
    <source>
        <dbReference type="EMBL" id="MCW3804861.1"/>
    </source>
</evidence>
<sequence length="147" mass="15566">MNKNAIAKEKFSASCNCAQSVLVALAGDVANDNTLQLMASAFGGGIAQTGNTCGAVTGALMALGIKNGYTQAGSAEDKAELYRMANDFLRSFQEKNGSCNCKDLIKYDISVAGEKEKARNAGVFTNLCPVFVVSAVEIMDDILHYHK</sequence>
<evidence type="ECO:0000313" key="2">
    <source>
        <dbReference type="Proteomes" id="UP001207408"/>
    </source>
</evidence>
<dbReference type="RefSeq" id="WP_301198083.1">
    <property type="nucleotide sequence ID" value="NZ_JAPDPI010000006.1"/>
</dbReference>
<dbReference type="InterPro" id="IPR010181">
    <property type="entry name" value="CGCAxxGCC_motif"/>
</dbReference>
<dbReference type="Proteomes" id="UP001207408">
    <property type="component" value="Unassembled WGS sequence"/>
</dbReference>
<organism evidence="1 2">
    <name type="scientific">Plebeiibacterium marinum</name>
    <dbReference type="NCBI Taxonomy" id="2992111"/>
    <lineage>
        <taxon>Bacteria</taxon>
        <taxon>Pseudomonadati</taxon>
        <taxon>Bacteroidota</taxon>
        <taxon>Bacteroidia</taxon>
        <taxon>Marinilabiliales</taxon>
        <taxon>Marinilabiliaceae</taxon>
        <taxon>Plebeiibacterium</taxon>
    </lineage>
</organism>
<dbReference type="AlphaFoldDB" id="A0AAE3MBT2"/>
<protein>
    <submittedName>
        <fullName evidence="1">C-GCAxxG-C-C family protein</fullName>
    </submittedName>
</protein>
<gene>
    <name evidence="1" type="ORF">OM074_04430</name>
</gene>
<name>A0AAE3MBT2_9BACT</name>
<dbReference type="EMBL" id="JAPDPI010000006">
    <property type="protein sequence ID" value="MCW3804861.1"/>
    <property type="molecule type" value="Genomic_DNA"/>
</dbReference>
<comment type="caution">
    <text evidence="1">The sequence shown here is derived from an EMBL/GenBank/DDBJ whole genome shotgun (WGS) entry which is preliminary data.</text>
</comment>
<proteinExistence type="predicted"/>